<accession>A0A931I4A7</accession>
<evidence type="ECO:0000256" key="6">
    <source>
        <dbReference type="SAM" id="Coils"/>
    </source>
</evidence>
<sequence>MRFQDIKIAYKIAAVVLLMGAVSVFSAVYGGDKMIEVDTANTAVMNGEYTAALEIARANQRVYRLGDVAYRSFSRNEPDQIREILKRFADVRGEFVERLDTAVAADPELAATRDSYLGRFDQVIATAEASVAFAIDGNRDEARKRLQENFDPALTSLRDEMRQKMEGLIDSAHEASDAATVMAHDAANLNYIVVGSALIGALGLGIGVAVFAISRPLQNTAKIMERLAAGDLAVDITGRDRKDEVGLMARSVEVFKQNAIAVKALETEQEAAKARAAAEQKAAMNRMADDFEAEVMGIVRTVSAAASQLQQNSAAMSAAAEETNRQSNAVAAASEQASVNVRTVAAAAEELSSSIGEIGQQVTNAATVSGRASDQAQATSTAAAGLVANAQRIGEVVNLISEIAAQTNLLALNATIEAARAGEAGKGFAVVATEVKNLAAQTAKATGEISAQIGAVQAGTSDVAGAIAMIGGTIKEINEISSSIASAVEEQNAATGEIARNVDEAARGTTEVSTNIVGVSKAADDTGRVAGQITSAASDLARQAEALRTQVDGFIRRVRAA</sequence>
<dbReference type="AlphaFoldDB" id="A0A931I4A7"/>
<dbReference type="CDD" id="cd06225">
    <property type="entry name" value="HAMP"/>
    <property type="match status" value="1"/>
</dbReference>
<keyword evidence="6" id="KW-0175">Coiled coil</keyword>
<dbReference type="SMART" id="SM00304">
    <property type="entry name" value="HAMP"/>
    <property type="match status" value="1"/>
</dbReference>
<evidence type="ECO:0000313" key="11">
    <source>
        <dbReference type="EMBL" id="MBH0238603.1"/>
    </source>
</evidence>
<evidence type="ECO:0000256" key="5">
    <source>
        <dbReference type="PROSITE-ProRule" id="PRU00284"/>
    </source>
</evidence>
<keyword evidence="2" id="KW-0997">Cell inner membrane</keyword>
<dbReference type="Pfam" id="PF00672">
    <property type="entry name" value="HAMP"/>
    <property type="match status" value="1"/>
</dbReference>
<evidence type="ECO:0000256" key="2">
    <source>
        <dbReference type="ARBA" id="ARBA00022519"/>
    </source>
</evidence>
<dbReference type="Proteomes" id="UP000631694">
    <property type="component" value="Unassembled WGS sequence"/>
</dbReference>
<feature type="domain" description="Methyl-accepting transducer" evidence="8">
    <location>
        <begin position="305"/>
        <end position="541"/>
    </location>
</feature>
<dbReference type="InterPro" id="IPR004090">
    <property type="entry name" value="Chemotax_Me-accpt_rcpt"/>
</dbReference>
<dbReference type="PANTHER" id="PTHR32089:SF112">
    <property type="entry name" value="LYSOZYME-LIKE PROTEIN-RELATED"/>
    <property type="match status" value="1"/>
</dbReference>
<dbReference type="SMART" id="SM00283">
    <property type="entry name" value="MA"/>
    <property type="match status" value="1"/>
</dbReference>
<name>A0A931I4A7_9HYPH</name>
<keyword evidence="12" id="KW-1185">Reference proteome</keyword>
<keyword evidence="7" id="KW-0472">Membrane</keyword>
<keyword evidence="7" id="KW-1133">Transmembrane helix</keyword>
<dbReference type="PRINTS" id="PR00260">
    <property type="entry name" value="CHEMTRNSDUCR"/>
</dbReference>
<feature type="domain" description="HAMP" evidence="10">
    <location>
        <begin position="211"/>
        <end position="264"/>
    </location>
</feature>
<comment type="caution">
    <text evidence="11">The sequence shown here is derived from an EMBL/GenBank/DDBJ whole genome shotgun (WGS) entry which is preliminary data.</text>
</comment>
<dbReference type="GO" id="GO:0006935">
    <property type="term" value="P:chemotaxis"/>
    <property type="evidence" value="ECO:0007669"/>
    <property type="project" value="InterPro"/>
</dbReference>
<dbReference type="PROSITE" id="PS50111">
    <property type="entry name" value="CHEMOTAXIS_TRANSDUC_2"/>
    <property type="match status" value="1"/>
</dbReference>
<evidence type="ECO:0000259" key="9">
    <source>
        <dbReference type="PROSITE" id="PS50192"/>
    </source>
</evidence>
<keyword evidence="2" id="KW-1003">Cell membrane</keyword>
<proteinExistence type="inferred from homology"/>
<feature type="transmembrane region" description="Helical" evidence="7">
    <location>
        <begin position="191"/>
        <end position="214"/>
    </location>
</feature>
<protein>
    <submittedName>
        <fullName evidence="11">HAMP domain-containing protein</fullName>
    </submittedName>
</protein>
<feature type="transmembrane region" description="Helical" evidence="7">
    <location>
        <begin position="12"/>
        <end position="31"/>
    </location>
</feature>
<comment type="subcellular location">
    <subcellularLocation>
        <location evidence="1">Cell inner membrane</location>
        <topology evidence="1">Multi-pass membrane protein</topology>
    </subcellularLocation>
</comment>
<evidence type="ECO:0000313" key="12">
    <source>
        <dbReference type="Proteomes" id="UP000631694"/>
    </source>
</evidence>
<dbReference type="Pfam" id="PF00015">
    <property type="entry name" value="MCPsignal"/>
    <property type="match status" value="1"/>
</dbReference>
<gene>
    <name evidence="11" type="ORF">I5731_12275</name>
</gene>
<dbReference type="GO" id="GO:0005886">
    <property type="term" value="C:plasma membrane"/>
    <property type="evidence" value="ECO:0007669"/>
    <property type="project" value="UniProtKB-SubCell"/>
</dbReference>
<dbReference type="InterPro" id="IPR003660">
    <property type="entry name" value="HAMP_dom"/>
</dbReference>
<evidence type="ECO:0000256" key="1">
    <source>
        <dbReference type="ARBA" id="ARBA00004429"/>
    </source>
</evidence>
<evidence type="ECO:0000256" key="7">
    <source>
        <dbReference type="SAM" id="Phobius"/>
    </source>
</evidence>
<dbReference type="InterPro" id="IPR004089">
    <property type="entry name" value="MCPsignal_dom"/>
</dbReference>
<evidence type="ECO:0000259" key="8">
    <source>
        <dbReference type="PROSITE" id="PS50111"/>
    </source>
</evidence>
<comment type="similarity">
    <text evidence="4">Belongs to the methyl-accepting chemotaxis (MCP) protein family.</text>
</comment>
<keyword evidence="3 5" id="KW-0807">Transducer</keyword>
<dbReference type="SUPFAM" id="SSF58104">
    <property type="entry name" value="Methyl-accepting chemotaxis protein (MCP) signaling domain"/>
    <property type="match status" value="1"/>
</dbReference>
<feature type="domain" description="T-SNARE coiled-coil homology" evidence="9">
    <location>
        <begin position="457"/>
        <end position="519"/>
    </location>
</feature>
<feature type="coiled-coil region" evidence="6">
    <location>
        <begin position="262"/>
        <end position="326"/>
    </location>
</feature>
<evidence type="ECO:0000259" key="10">
    <source>
        <dbReference type="PROSITE" id="PS50885"/>
    </source>
</evidence>
<dbReference type="EMBL" id="JADZLT010000050">
    <property type="protein sequence ID" value="MBH0238603.1"/>
    <property type="molecule type" value="Genomic_DNA"/>
</dbReference>
<dbReference type="GO" id="GO:0007165">
    <property type="term" value="P:signal transduction"/>
    <property type="evidence" value="ECO:0007669"/>
    <property type="project" value="UniProtKB-KW"/>
</dbReference>
<evidence type="ECO:0000256" key="3">
    <source>
        <dbReference type="ARBA" id="ARBA00023224"/>
    </source>
</evidence>
<evidence type="ECO:0000256" key="4">
    <source>
        <dbReference type="ARBA" id="ARBA00029447"/>
    </source>
</evidence>
<dbReference type="PROSITE" id="PS50192">
    <property type="entry name" value="T_SNARE"/>
    <property type="match status" value="1"/>
</dbReference>
<dbReference type="PANTHER" id="PTHR32089">
    <property type="entry name" value="METHYL-ACCEPTING CHEMOTAXIS PROTEIN MCPB"/>
    <property type="match status" value="1"/>
</dbReference>
<dbReference type="Gene3D" id="1.10.287.950">
    <property type="entry name" value="Methyl-accepting chemotaxis protein"/>
    <property type="match status" value="1"/>
</dbReference>
<keyword evidence="7" id="KW-0812">Transmembrane</keyword>
<dbReference type="InterPro" id="IPR000727">
    <property type="entry name" value="T_SNARE_dom"/>
</dbReference>
<dbReference type="PROSITE" id="PS50885">
    <property type="entry name" value="HAMP"/>
    <property type="match status" value="1"/>
</dbReference>
<dbReference type="RefSeq" id="WP_197311664.1">
    <property type="nucleotide sequence ID" value="NZ_JADZLT010000050.1"/>
</dbReference>
<organism evidence="11 12">
    <name type="scientific">Methylobrevis albus</name>
    <dbReference type="NCBI Taxonomy" id="2793297"/>
    <lineage>
        <taxon>Bacteria</taxon>
        <taxon>Pseudomonadati</taxon>
        <taxon>Pseudomonadota</taxon>
        <taxon>Alphaproteobacteria</taxon>
        <taxon>Hyphomicrobiales</taxon>
        <taxon>Pleomorphomonadaceae</taxon>
        <taxon>Methylobrevis</taxon>
    </lineage>
</organism>
<dbReference type="GO" id="GO:0004888">
    <property type="term" value="F:transmembrane signaling receptor activity"/>
    <property type="evidence" value="ECO:0007669"/>
    <property type="project" value="InterPro"/>
</dbReference>
<reference evidence="11" key="1">
    <citation type="submission" date="2020-12" db="EMBL/GenBank/DDBJ databases">
        <title>Methylobrevis albus sp. nov., isolated from fresh water lack sediment.</title>
        <authorList>
            <person name="Zou Q."/>
        </authorList>
    </citation>
    <scope>NUCLEOTIDE SEQUENCE</scope>
    <source>
        <strain evidence="11">L22</strain>
    </source>
</reference>
<dbReference type="Gene3D" id="1.10.8.500">
    <property type="entry name" value="HAMP domain in histidine kinase"/>
    <property type="match status" value="1"/>
</dbReference>